<dbReference type="Proteomes" id="UP000199251">
    <property type="component" value="Unassembled WGS sequence"/>
</dbReference>
<feature type="region of interest" description="Disordered" evidence="1">
    <location>
        <begin position="495"/>
        <end position="552"/>
    </location>
</feature>
<dbReference type="OrthoDB" id="5496837at2"/>
<name>A0A0E4GWL7_MYCLN</name>
<gene>
    <name evidence="2" type="ORF">BN1232_01671</name>
</gene>
<dbReference type="EMBL" id="CTEE01000001">
    <property type="protein sequence ID" value="CQD09196.1"/>
    <property type="molecule type" value="Genomic_DNA"/>
</dbReference>
<evidence type="ECO:0000313" key="3">
    <source>
        <dbReference type="Proteomes" id="UP000199251"/>
    </source>
</evidence>
<accession>A0A0E4GWL7</accession>
<organism evidence="2 3">
    <name type="scientific">Mycobacterium lentiflavum</name>
    <dbReference type="NCBI Taxonomy" id="141349"/>
    <lineage>
        <taxon>Bacteria</taxon>
        <taxon>Bacillati</taxon>
        <taxon>Actinomycetota</taxon>
        <taxon>Actinomycetes</taxon>
        <taxon>Mycobacteriales</taxon>
        <taxon>Mycobacteriaceae</taxon>
        <taxon>Mycobacterium</taxon>
        <taxon>Mycobacterium simiae complex</taxon>
    </lineage>
</organism>
<dbReference type="RefSeq" id="WP_139043229.1">
    <property type="nucleotide sequence ID" value="NZ_CTEE01000001.1"/>
</dbReference>
<evidence type="ECO:0000313" key="2">
    <source>
        <dbReference type="EMBL" id="CQD09196.1"/>
    </source>
</evidence>
<protein>
    <submittedName>
        <fullName evidence="2">Bacteriophage protein</fullName>
    </submittedName>
</protein>
<reference evidence="2 3" key="1">
    <citation type="submission" date="2015-03" db="EMBL/GenBank/DDBJ databases">
        <authorList>
            <person name="Urmite Genomes"/>
        </authorList>
    </citation>
    <scope>NUCLEOTIDE SEQUENCE [LARGE SCALE GENOMIC DNA]</scope>
    <source>
        <strain evidence="2 3">CSUR P1491</strain>
    </source>
</reference>
<evidence type="ECO:0000256" key="1">
    <source>
        <dbReference type="SAM" id="MobiDB-lite"/>
    </source>
</evidence>
<proteinExistence type="predicted"/>
<dbReference type="STRING" id="141349.BN1232_01671"/>
<sequence length="552" mass="58307">MKSDDYARTIIAEGQRRGITPKGIQIALATALVESNLTMYANEADPPSMDFPHDAVGCDHQSVGLFQQQPWWGTVECRMDAACSAGQFYDGVGTNRGLRAFDYNSDAQSPGSYAQAVQGSGVPDAYDKKWNDAVALYNRLVTPLDPDAWPLPRPPQVYWGPQQGPDDAWSNLDGSEPAASRDGLIRWQTALGIHPSGVFDADTKAAAILCQQSHHWPVTGNVYKGEWDAVIKDGWRLPDGIPLPKTGVLRANIDYAKKIFTARIGNPYAYGDVLDPNNPGAGTDCSGLVFAELEALVYGTTNMDWTRRGTTEMWPYDYANHAPATPGTRGPYGTVCAGGGPGGLAAVPADAVAIIPIMHGGGGENSHMEIQVDGMLMESGGNHNNVPLGASGSIGGAAQGAAPLNHPQWTDYWYLPGPVIGNELPGPAKPPVVPPDYLRLIYEQLAGPVGADGYGHGWPQLGTDASGADLTLVDFLAKYKPALDVLLAQAAAPPKKAVSRRPKPTAKNAAPVKTIPPAKTAAPVKTITSAPDGAKRTPPAKTVAGKANSRKA</sequence>
<dbReference type="AlphaFoldDB" id="A0A0E4GWL7"/>